<dbReference type="InterPro" id="IPR054299">
    <property type="entry name" value="GumK_N"/>
</dbReference>
<evidence type="ECO:0000259" key="2">
    <source>
        <dbReference type="Pfam" id="PF22059"/>
    </source>
</evidence>
<reference evidence="4" key="1">
    <citation type="submission" date="2015-07" db="EMBL/GenBank/DDBJ databases">
        <authorList>
            <person name="Wibberg D."/>
        </authorList>
    </citation>
    <scope>NUCLEOTIDE SEQUENCE [LARGE SCALE GENOMIC DNA]</scope>
</reference>
<feature type="domain" description="Glucuronosyltransferase GumK N-terminal" evidence="2">
    <location>
        <begin position="27"/>
        <end position="193"/>
    </location>
</feature>
<protein>
    <submittedName>
        <fullName evidence="3">UDP-glucuronate:glycolipid 2-beta-glucuronosyltransferase</fullName>
        <ecNumber evidence="3">2.4.1.264</ecNumber>
    </submittedName>
</protein>
<dbReference type="Gene3D" id="3.40.50.11010">
    <property type="match status" value="1"/>
</dbReference>
<dbReference type="EC" id="2.4.1.264" evidence="3"/>
<keyword evidence="3" id="KW-0328">Glycosyltransferase</keyword>
<accession>A0A0K2ZHR5</accession>
<dbReference type="Gene3D" id="3.40.50.2000">
    <property type="entry name" value="Glycogen Phosphorylase B"/>
    <property type="match status" value="1"/>
</dbReference>
<gene>
    <name evidence="3" type="primary">gumK</name>
    <name evidence="3" type="ORF">XTALMG727_0747</name>
</gene>
<dbReference type="EMBL" id="CXOI01000012">
    <property type="protein sequence ID" value="CTP83769.1"/>
    <property type="molecule type" value="Genomic_DNA"/>
</dbReference>
<proteinExistence type="predicted"/>
<keyword evidence="3" id="KW-0808">Transferase</keyword>
<evidence type="ECO:0000259" key="1">
    <source>
        <dbReference type="Pfam" id="PF04230"/>
    </source>
</evidence>
<evidence type="ECO:0000313" key="3">
    <source>
        <dbReference type="EMBL" id="CTP83769.1"/>
    </source>
</evidence>
<name>A0A0K2ZHR5_9XANT</name>
<dbReference type="Proteomes" id="UP000046187">
    <property type="component" value="Unassembled WGS sequence"/>
</dbReference>
<dbReference type="GO" id="GO:0016757">
    <property type="term" value="F:glycosyltransferase activity"/>
    <property type="evidence" value="ECO:0007669"/>
    <property type="project" value="UniProtKB-KW"/>
</dbReference>
<sequence>MSDSSASATLAAAPAAALAGRPPCYLVLSAHDYRTPRRANIHFIADELAKRGTTRFFSLRYSLLSRLKGDLRLPLDATANSVVEHNGVECYLWRAPLHPFNTRRRWLRPLEDLMFKLYAAKPPATLLRWMREADVIVFESGIAVAFIELAARINPTARKVYRASDGLSTINVADYIEREFARVAPSLDVIALVSPAMAEEISSRHNVFHVGHGVDHNLDTLGDPSPYGEGIHAVAVGSMLFDPEFFVVASRAFPQVTFHVIGSGMGRAPGYGDNVVVYGEMKHAETIGYIKHARFGIAPYASEQVPVYLADSSMKLLQYDFFGLPAVCPNAVVGSYQSRFGYTPGDEASIVAAIGKALHAPHVRHRQCLSWSETTDRVLDPSAYPETRLVAGDAALPGPSRRRAPCAHQQEGVALSALQKWIDYAERRALFWWKPKNGEINVGDHLSKIIVSNVLGQRDRTLLDKRDKRKRLIAIGSVLHFASDGDTVWGSGVNGKIPADRHTFRTLDVRAVRGPRTRAFLRERGLDVPEIYGDPGLLMPLFFPREALEPPSTRQPFLIVPHFNEPSDKYVRYKDQLVLPNRQPAGFVRQLLCAELVVSSSLHGLILAEAYGVPSVYLEWGNGEDRFKYDDYYHGTGRMQWHAGHSVEECLALGGNRPFDLNAVQRGLLDSFPHDLW</sequence>
<dbReference type="Pfam" id="PF22059">
    <property type="entry name" value="GumK_N"/>
    <property type="match status" value="1"/>
</dbReference>
<dbReference type="SUPFAM" id="SSF53756">
    <property type="entry name" value="UDP-Glycosyltransferase/glycogen phosphorylase"/>
    <property type="match status" value="1"/>
</dbReference>
<organism evidence="3 4">
    <name type="scientific">Xanthomonas graminis pv. arrhenatheri LMG 727</name>
    <dbReference type="NCBI Taxonomy" id="1195923"/>
    <lineage>
        <taxon>Bacteria</taxon>
        <taxon>Pseudomonadati</taxon>
        <taxon>Pseudomonadota</taxon>
        <taxon>Gammaproteobacteria</taxon>
        <taxon>Lysobacterales</taxon>
        <taxon>Lysobacteraceae</taxon>
        <taxon>Xanthomonas</taxon>
        <taxon>Xanthomonas translucens group</taxon>
        <taxon>Xanthomonas graminis</taxon>
    </lineage>
</organism>
<dbReference type="Pfam" id="PF04230">
    <property type="entry name" value="PS_pyruv_trans"/>
    <property type="match status" value="1"/>
</dbReference>
<feature type="domain" description="Polysaccharide pyruvyl transferase" evidence="1">
    <location>
        <begin position="487"/>
        <end position="621"/>
    </location>
</feature>
<evidence type="ECO:0000313" key="4">
    <source>
        <dbReference type="Proteomes" id="UP000046187"/>
    </source>
</evidence>
<dbReference type="AlphaFoldDB" id="A0A0K2ZHR5"/>
<keyword evidence="4" id="KW-1185">Reference proteome</keyword>
<dbReference type="InterPro" id="IPR007345">
    <property type="entry name" value="Polysacch_pyruvyl_Trfase"/>
</dbReference>